<dbReference type="EMBL" id="CP158490">
    <property type="protein sequence ID" value="XBY23153.1"/>
    <property type="molecule type" value="Genomic_DNA"/>
</dbReference>
<evidence type="ECO:0000313" key="1">
    <source>
        <dbReference type="EMBL" id="XBY23153.1"/>
    </source>
</evidence>
<proteinExistence type="predicted"/>
<dbReference type="GeneID" id="57478067"/>
<dbReference type="AlphaFoldDB" id="A0AAU7WRD8"/>
<dbReference type="RefSeq" id="WP_011063357.1">
    <property type="nucleotide sequence ID" value="NZ_CP158490.1"/>
</dbReference>
<protein>
    <submittedName>
        <fullName evidence="1">Uncharacterized protein</fullName>
    </submittedName>
</protein>
<gene>
    <name evidence="1" type="ORF">ABCR88_27210</name>
</gene>
<organism evidence="1">
    <name type="scientific">Pseudomonas sp. W17</name>
    <dbReference type="NCBI Taxonomy" id="3144407"/>
    <lineage>
        <taxon>Bacteria</taxon>
        <taxon>Pseudomonadati</taxon>
        <taxon>Pseudomonadota</taxon>
        <taxon>Gammaproteobacteria</taxon>
        <taxon>Pseudomonadales</taxon>
        <taxon>Pseudomonadaceae</taxon>
        <taxon>Pseudomonas</taxon>
    </lineage>
</organism>
<reference evidence="1" key="1">
    <citation type="submission" date="2024-06" db="EMBL/GenBank/DDBJ databases">
        <authorList>
            <person name="Wu L."/>
        </authorList>
    </citation>
    <scope>NUCLEOTIDE SEQUENCE</scope>
    <source>
        <strain evidence="1">W17</strain>
    </source>
</reference>
<name>A0AAU7WRD8_9PSED</name>
<sequence>MNLSSVLKGILLVLILLGLMACVLPSGAPMVRLGDGGPLSLFLLGHDLQRAEAEHVAGIV</sequence>
<accession>A0AAU7WRD8</accession>